<dbReference type="Proteomes" id="UP000826656">
    <property type="component" value="Unassembled WGS sequence"/>
</dbReference>
<protein>
    <recommendedName>
        <fullName evidence="5">Secreted protein</fullName>
    </recommendedName>
</protein>
<feature type="region of interest" description="Disordered" evidence="1">
    <location>
        <begin position="55"/>
        <end position="79"/>
    </location>
</feature>
<keyword evidence="4" id="KW-1185">Reference proteome</keyword>
<reference evidence="3 4" key="1">
    <citation type="journal article" date="2021" name="bioRxiv">
        <title>Chromosome-scale and haplotype-resolved genome assembly of a tetraploid potato cultivar.</title>
        <authorList>
            <person name="Sun H."/>
            <person name="Jiao W.-B."/>
            <person name="Krause K."/>
            <person name="Campoy J.A."/>
            <person name="Goel M."/>
            <person name="Folz-Donahue K."/>
            <person name="Kukat C."/>
            <person name="Huettel B."/>
            <person name="Schneeberger K."/>
        </authorList>
    </citation>
    <scope>NUCLEOTIDE SEQUENCE [LARGE SCALE GENOMIC DNA]</scope>
    <source>
        <strain evidence="3">SolTubOtavaFocal</strain>
        <tissue evidence="3">Leaves</tissue>
    </source>
</reference>
<evidence type="ECO:0008006" key="5">
    <source>
        <dbReference type="Google" id="ProtNLM"/>
    </source>
</evidence>
<organism evidence="3 4">
    <name type="scientific">Solanum tuberosum</name>
    <name type="common">Potato</name>
    <dbReference type="NCBI Taxonomy" id="4113"/>
    <lineage>
        <taxon>Eukaryota</taxon>
        <taxon>Viridiplantae</taxon>
        <taxon>Streptophyta</taxon>
        <taxon>Embryophyta</taxon>
        <taxon>Tracheophyta</taxon>
        <taxon>Spermatophyta</taxon>
        <taxon>Magnoliopsida</taxon>
        <taxon>eudicotyledons</taxon>
        <taxon>Gunneridae</taxon>
        <taxon>Pentapetalae</taxon>
        <taxon>asterids</taxon>
        <taxon>lamiids</taxon>
        <taxon>Solanales</taxon>
        <taxon>Solanaceae</taxon>
        <taxon>Solanoideae</taxon>
        <taxon>Solaneae</taxon>
        <taxon>Solanum</taxon>
    </lineage>
</organism>
<accession>A0ABQ7W974</accession>
<feature type="compositionally biased region" description="Low complexity" evidence="1">
    <location>
        <begin position="63"/>
        <end position="79"/>
    </location>
</feature>
<dbReference type="EMBL" id="JAIVGD010000003">
    <property type="protein sequence ID" value="KAH0777267.1"/>
    <property type="molecule type" value="Genomic_DNA"/>
</dbReference>
<evidence type="ECO:0000256" key="1">
    <source>
        <dbReference type="SAM" id="MobiDB-lite"/>
    </source>
</evidence>
<evidence type="ECO:0000313" key="4">
    <source>
        <dbReference type="Proteomes" id="UP000826656"/>
    </source>
</evidence>
<proteinExistence type="predicted"/>
<keyword evidence="2" id="KW-0732">Signal</keyword>
<feature type="chain" id="PRO_5045481721" description="Secreted protein" evidence="2">
    <location>
        <begin position="16"/>
        <end position="79"/>
    </location>
</feature>
<sequence length="79" mass="8267">MSSLLLLSVLSTINALEGSLVGRGPLGNETSQHQSGGAAPDSFNLLLIVKSHIRGRRQEDGDSPSLLSSSPIISASDFY</sequence>
<evidence type="ECO:0000256" key="2">
    <source>
        <dbReference type="SAM" id="SignalP"/>
    </source>
</evidence>
<gene>
    <name evidence="3" type="ORF">KY290_008678</name>
</gene>
<feature type="signal peptide" evidence="2">
    <location>
        <begin position="1"/>
        <end position="15"/>
    </location>
</feature>
<comment type="caution">
    <text evidence="3">The sequence shown here is derived from an EMBL/GenBank/DDBJ whole genome shotgun (WGS) entry which is preliminary data.</text>
</comment>
<name>A0ABQ7W974_SOLTU</name>
<evidence type="ECO:0000313" key="3">
    <source>
        <dbReference type="EMBL" id="KAH0777267.1"/>
    </source>
</evidence>